<evidence type="ECO:0000256" key="5">
    <source>
        <dbReference type="ARBA" id="ARBA00022898"/>
    </source>
</evidence>
<keyword evidence="4 7" id="KW-0808">Transferase</keyword>
<protein>
    <submittedName>
        <fullName evidence="7">Methionine aminotransferase</fullName>
    </submittedName>
</protein>
<gene>
    <name evidence="7" type="ORF">HYN48_04540</name>
</gene>
<dbReference type="InterPro" id="IPR015424">
    <property type="entry name" value="PyrdxlP-dep_Trfase"/>
</dbReference>
<dbReference type="Pfam" id="PF00155">
    <property type="entry name" value="Aminotran_1_2"/>
    <property type="match status" value="1"/>
</dbReference>
<evidence type="ECO:0000256" key="4">
    <source>
        <dbReference type="ARBA" id="ARBA00022679"/>
    </source>
</evidence>
<dbReference type="AlphaFoldDB" id="A0A2S0RE72"/>
<dbReference type="GO" id="GO:0016212">
    <property type="term" value="F:kynurenine-oxoglutarate transaminase activity"/>
    <property type="evidence" value="ECO:0007669"/>
    <property type="project" value="TreeGrafter"/>
</dbReference>
<dbReference type="InterPro" id="IPR015422">
    <property type="entry name" value="PyrdxlP-dep_Trfase_small"/>
</dbReference>
<dbReference type="Gene3D" id="3.90.1150.10">
    <property type="entry name" value="Aspartate Aminotransferase, domain 1"/>
    <property type="match status" value="1"/>
</dbReference>
<dbReference type="PANTHER" id="PTHR43807:SF20">
    <property type="entry name" value="FI04487P"/>
    <property type="match status" value="1"/>
</dbReference>
<keyword evidence="5" id="KW-0663">Pyridoxal phosphate</keyword>
<dbReference type="CDD" id="cd00609">
    <property type="entry name" value="AAT_like"/>
    <property type="match status" value="1"/>
</dbReference>
<dbReference type="EMBL" id="CP028811">
    <property type="protein sequence ID" value="AWA29411.1"/>
    <property type="molecule type" value="Genomic_DNA"/>
</dbReference>
<name>A0A2S0RE72_9FLAO</name>
<comment type="cofactor">
    <cofactor evidence="1">
        <name>pyridoxal 5'-phosphate</name>
        <dbReference type="ChEBI" id="CHEBI:597326"/>
    </cofactor>
</comment>
<dbReference type="GO" id="GO:0005737">
    <property type="term" value="C:cytoplasm"/>
    <property type="evidence" value="ECO:0007669"/>
    <property type="project" value="TreeGrafter"/>
</dbReference>
<dbReference type="KEGG" id="fmg:HYN48_04540"/>
<reference evidence="7 8" key="1">
    <citation type="submission" date="2018-04" db="EMBL/GenBank/DDBJ databases">
        <title>Genome sequencing of Flavobacterium sp. HYN0048.</title>
        <authorList>
            <person name="Yi H."/>
            <person name="Baek C."/>
        </authorList>
    </citation>
    <scope>NUCLEOTIDE SEQUENCE [LARGE SCALE GENOMIC DNA]</scope>
    <source>
        <strain evidence="7 8">HYN0048</strain>
    </source>
</reference>
<keyword evidence="3 7" id="KW-0032">Aminotransferase</keyword>
<evidence type="ECO:0000313" key="7">
    <source>
        <dbReference type="EMBL" id="AWA29411.1"/>
    </source>
</evidence>
<proteinExistence type="inferred from homology"/>
<dbReference type="InterPro" id="IPR004839">
    <property type="entry name" value="Aminotransferase_I/II_large"/>
</dbReference>
<evidence type="ECO:0000256" key="2">
    <source>
        <dbReference type="ARBA" id="ARBA00007441"/>
    </source>
</evidence>
<evidence type="ECO:0000256" key="3">
    <source>
        <dbReference type="ARBA" id="ARBA00022576"/>
    </source>
</evidence>
<dbReference type="InterPro" id="IPR015421">
    <property type="entry name" value="PyrdxlP-dep_Trfase_major"/>
</dbReference>
<dbReference type="FunFam" id="3.40.640.10:FF:000033">
    <property type="entry name" value="Aspartate aminotransferase"/>
    <property type="match status" value="1"/>
</dbReference>
<dbReference type="Gene3D" id="3.40.640.10">
    <property type="entry name" value="Type I PLP-dependent aspartate aminotransferase-like (Major domain)"/>
    <property type="match status" value="1"/>
</dbReference>
<keyword evidence="8" id="KW-1185">Reference proteome</keyword>
<dbReference type="NCBIfam" id="NF006569">
    <property type="entry name" value="PRK09082.1"/>
    <property type="match status" value="1"/>
</dbReference>
<evidence type="ECO:0000259" key="6">
    <source>
        <dbReference type="Pfam" id="PF00155"/>
    </source>
</evidence>
<dbReference type="RefSeq" id="WP_108369995.1">
    <property type="nucleotide sequence ID" value="NZ_CP028811.1"/>
</dbReference>
<dbReference type="InterPro" id="IPR051326">
    <property type="entry name" value="Kynurenine-oxoglutarate_AT"/>
</dbReference>
<accession>A0A2S0RE72</accession>
<dbReference type="Proteomes" id="UP000244193">
    <property type="component" value="Chromosome"/>
</dbReference>
<organism evidence="7 8">
    <name type="scientific">Flavobacterium magnum</name>
    <dbReference type="NCBI Taxonomy" id="2162713"/>
    <lineage>
        <taxon>Bacteria</taxon>
        <taxon>Pseudomonadati</taxon>
        <taxon>Bacteroidota</taxon>
        <taxon>Flavobacteriia</taxon>
        <taxon>Flavobacteriales</taxon>
        <taxon>Flavobacteriaceae</taxon>
        <taxon>Flavobacterium</taxon>
    </lineage>
</organism>
<evidence type="ECO:0000313" key="8">
    <source>
        <dbReference type="Proteomes" id="UP000244193"/>
    </source>
</evidence>
<comment type="similarity">
    <text evidence="2">Belongs to the class-I pyridoxal-phosphate-dependent aminotransferase family.</text>
</comment>
<dbReference type="OrthoDB" id="9802328at2"/>
<dbReference type="SUPFAM" id="SSF53383">
    <property type="entry name" value="PLP-dependent transferases"/>
    <property type="match status" value="1"/>
</dbReference>
<evidence type="ECO:0000256" key="1">
    <source>
        <dbReference type="ARBA" id="ARBA00001933"/>
    </source>
</evidence>
<dbReference type="GO" id="GO:0030170">
    <property type="term" value="F:pyridoxal phosphate binding"/>
    <property type="evidence" value="ECO:0007669"/>
    <property type="project" value="InterPro"/>
</dbReference>
<dbReference type="PANTHER" id="PTHR43807">
    <property type="entry name" value="FI04487P"/>
    <property type="match status" value="1"/>
</dbReference>
<sequence>MKNIKSKLPYVTNHIFSEMSALAARHNAINLSQGFPNFEPSPTLQDLVAASLADKSLPLANQYAPMAGLPSLRQSVAKKMNQSYGIAVDWESEITITVGATAAIYNTIAAFVWPGDEVILMEPCYDSYRPAVDMAGGIPVIYEMQAPDFKIDWKVLATLFTPKTRMICICTPNNPTGTVFEPADMAMLSELVRDTDVIVMSDEVYEHMVYNGRVHETPLKYDGLRDRTVSVFSFGKTYHITGWRIGYCIAAPALTSEIRKIHQNSVFSASHPLQQALTRYMDESDDYLSLPVFYQQKRDLFAAAMQPSRFRLLPCHGSYFQLMDYAAISQESDYDFCVRLAREYGVAAIPVSRLHSNFKDNRLIRLCFAKTDETLVAAAGLLCRV</sequence>
<feature type="domain" description="Aminotransferase class I/classII large" evidence="6">
    <location>
        <begin position="28"/>
        <end position="375"/>
    </location>
</feature>